<sequence length="300" mass="33642">MTRVAFAKLLVVMLMAFIICLPEFFTSDQALSADFSCLPIRLCMENTGQRPDKSQTQQARDVGRGPCVNISTYEGTANRTPSSIEWFLCETEMDLRSLQCNASRSEVIELSLAIRNTRRFPRVVTSTGPVIHRLFAASEVAQQLFLYCGNCTARENTTAAATRPSRSCCILRALGTNSTEFNTSIPWTRALEESWCSGKRGLWLALVLIVIALVVGSVLNEVYWKSKRCIKKAVLLPVGASQPPEFLVRYLNEGTLPVGMTPSDVKDEVFFNTHRSKRPTLSQIHEYEEKEFTELLSNQK</sequence>
<dbReference type="OrthoDB" id="8964045at2759"/>
<feature type="chain" id="PRO_5040338371" evidence="2">
    <location>
        <begin position="23"/>
        <end position="300"/>
    </location>
</feature>
<keyword evidence="1" id="KW-1133">Transmembrane helix</keyword>
<keyword evidence="1" id="KW-0812">Transmembrane</keyword>
<evidence type="ECO:0000313" key="3">
    <source>
        <dbReference type="EMBL" id="KAJ8336033.1"/>
    </source>
</evidence>
<protein>
    <submittedName>
        <fullName evidence="3">Uncharacterized protein</fullName>
    </submittedName>
</protein>
<reference evidence="3" key="1">
    <citation type="journal article" date="2023" name="Science">
        <title>Genome structures resolve the early diversification of teleost fishes.</title>
        <authorList>
            <person name="Parey E."/>
            <person name="Louis A."/>
            <person name="Montfort J."/>
            <person name="Bouchez O."/>
            <person name="Roques C."/>
            <person name="Iampietro C."/>
            <person name="Lluch J."/>
            <person name="Castinel A."/>
            <person name="Donnadieu C."/>
            <person name="Desvignes T."/>
            <person name="Floi Bucao C."/>
            <person name="Jouanno E."/>
            <person name="Wen M."/>
            <person name="Mejri S."/>
            <person name="Dirks R."/>
            <person name="Jansen H."/>
            <person name="Henkel C."/>
            <person name="Chen W.J."/>
            <person name="Zahm M."/>
            <person name="Cabau C."/>
            <person name="Klopp C."/>
            <person name="Thompson A.W."/>
            <person name="Robinson-Rechavi M."/>
            <person name="Braasch I."/>
            <person name="Lecointre G."/>
            <person name="Bobe J."/>
            <person name="Postlethwait J.H."/>
            <person name="Berthelot C."/>
            <person name="Roest Crollius H."/>
            <person name="Guiguen Y."/>
        </authorList>
    </citation>
    <scope>NUCLEOTIDE SEQUENCE</scope>
    <source>
        <strain evidence="3">WJC10195</strain>
    </source>
</reference>
<feature type="transmembrane region" description="Helical" evidence="1">
    <location>
        <begin position="202"/>
        <end position="223"/>
    </location>
</feature>
<dbReference type="AlphaFoldDB" id="A0A9Q1EC02"/>
<name>A0A9Q1EC02_SYNKA</name>
<evidence type="ECO:0000313" key="4">
    <source>
        <dbReference type="Proteomes" id="UP001152622"/>
    </source>
</evidence>
<keyword evidence="1" id="KW-0472">Membrane</keyword>
<proteinExistence type="predicted"/>
<evidence type="ECO:0000256" key="1">
    <source>
        <dbReference type="SAM" id="Phobius"/>
    </source>
</evidence>
<dbReference type="Proteomes" id="UP001152622">
    <property type="component" value="Chromosome 20"/>
</dbReference>
<gene>
    <name evidence="3" type="ORF">SKAU_G00393760</name>
</gene>
<accession>A0A9Q1EC02</accession>
<evidence type="ECO:0000256" key="2">
    <source>
        <dbReference type="SAM" id="SignalP"/>
    </source>
</evidence>
<keyword evidence="4" id="KW-1185">Reference proteome</keyword>
<keyword evidence="2" id="KW-0732">Signal</keyword>
<dbReference type="EMBL" id="JAINUF010000020">
    <property type="protein sequence ID" value="KAJ8336033.1"/>
    <property type="molecule type" value="Genomic_DNA"/>
</dbReference>
<feature type="signal peptide" evidence="2">
    <location>
        <begin position="1"/>
        <end position="22"/>
    </location>
</feature>
<organism evidence="3 4">
    <name type="scientific">Synaphobranchus kaupii</name>
    <name type="common">Kaup's arrowtooth eel</name>
    <dbReference type="NCBI Taxonomy" id="118154"/>
    <lineage>
        <taxon>Eukaryota</taxon>
        <taxon>Metazoa</taxon>
        <taxon>Chordata</taxon>
        <taxon>Craniata</taxon>
        <taxon>Vertebrata</taxon>
        <taxon>Euteleostomi</taxon>
        <taxon>Actinopterygii</taxon>
        <taxon>Neopterygii</taxon>
        <taxon>Teleostei</taxon>
        <taxon>Anguilliformes</taxon>
        <taxon>Synaphobranchidae</taxon>
        <taxon>Synaphobranchus</taxon>
    </lineage>
</organism>
<comment type="caution">
    <text evidence="3">The sequence shown here is derived from an EMBL/GenBank/DDBJ whole genome shotgun (WGS) entry which is preliminary data.</text>
</comment>